<evidence type="ECO:0000313" key="13">
    <source>
        <dbReference type="Proteomes" id="UP001206312"/>
    </source>
</evidence>
<evidence type="ECO:0000256" key="7">
    <source>
        <dbReference type="ARBA" id="ARBA00048220"/>
    </source>
</evidence>
<dbReference type="PIRSF" id="PIRSF006256">
    <property type="entry name" value="CMPcnvr_hdrg_mat"/>
    <property type="match status" value="1"/>
</dbReference>
<evidence type="ECO:0000259" key="11">
    <source>
        <dbReference type="PROSITE" id="PS51163"/>
    </source>
</evidence>
<evidence type="ECO:0000256" key="2">
    <source>
        <dbReference type="ARBA" id="ARBA00008097"/>
    </source>
</evidence>
<dbReference type="SUPFAM" id="SSF55821">
    <property type="entry name" value="YrdC/RibB"/>
    <property type="match status" value="1"/>
</dbReference>
<dbReference type="Pfam" id="PF22521">
    <property type="entry name" value="HypF_C_2"/>
    <property type="match status" value="1"/>
</dbReference>
<dbReference type="Gene3D" id="3.90.870.50">
    <property type="match status" value="1"/>
</dbReference>
<dbReference type="Gene3D" id="3.30.110.120">
    <property type="match status" value="1"/>
</dbReference>
<keyword evidence="3 12" id="KW-0436">Ligase</keyword>
<dbReference type="InterPro" id="IPR017945">
    <property type="entry name" value="DHBP_synth_RibB-like_a/b_dom"/>
</dbReference>
<dbReference type="InterPro" id="IPR041440">
    <property type="entry name" value="HypF_C"/>
</dbReference>
<evidence type="ECO:0000256" key="8">
    <source>
        <dbReference type="PIRNR" id="PIRNR006256"/>
    </source>
</evidence>
<comment type="catalytic activity">
    <reaction evidence="7">
        <text>C-terminal L-cysteinyl-[HypE protein] + carbamoyl phosphate + ATP + H2O = C-terminal S-carboxamide-L-cysteinyl-[HypE protein] + AMP + phosphate + diphosphate + H(+)</text>
        <dbReference type="Rhea" id="RHEA:55636"/>
        <dbReference type="Rhea" id="RHEA-COMP:14247"/>
        <dbReference type="Rhea" id="RHEA-COMP:14392"/>
        <dbReference type="ChEBI" id="CHEBI:15377"/>
        <dbReference type="ChEBI" id="CHEBI:15378"/>
        <dbReference type="ChEBI" id="CHEBI:30616"/>
        <dbReference type="ChEBI" id="CHEBI:33019"/>
        <dbReference type="ChEBI" id="CHEBI:43474"/>
        <dbReference type="ChEBI" id="CHEBI:58228"/>
        <dbReference type="ChEBI" id="CHEBI:76913"/>
        <dbReference type="ChEBI" id="CHEBI:139126"/>
        <dbReference type="ChEBI" id="CHEBI:456215"/>
    </reaction>
</comment>
<feature type="active site" evidence="9">
    <location>
        <position position="37"/>
    </location>
</feature>
<reference evidence="12 13" key="1">
    <citation type="submission" date="2022-06" db="EMBL/GenBank/DDBJ databases">
        <authorList>
            <person name="Xuan X."/>
        </authorList>
    </citation>
    <scope>NUCLEOTIDE SEQUENCE [LARGE SCALE GENOMIC DNA]</scope>
    <source>
        <strain evidence="12 13">2V75</strain>
    </source>
</reference>
<sequence>METTIRIIIQGRVQGVGFRPFVYRKARALGIRGSVTNTGEGVLILATGPPNILDEFYTAVTRYPPPVAQVVRHSREEIAPEHPEGFSIVPTAAEGGLNLQLTPDFALCESCATELKEVGNHRKGYPFISCVACGPRWALTETFPFEREHTSMSAFTQCPACLAEYGDPEDRRFHSQTNSCPQCGIACWLADPKGNKIAQDAGSAFRELAIKLAEGSIIALKNTSGYLLCCDARQGPVVSRLRNRKQRPSKPFAVLYPSMEQLREDLEVSPAEAEALHSPERPIVLLSSAGYRGEASLEAIAPGLNQLGVMLPYTGVLAMLATAFPHPLVATSGNLHGSPICFSEAEAMEKLSGVADFFFGHNLAILHPQDDSVVRMSASPPGRIVLRRSRGMAPNYSKPVDSRPGAASMALGAHLKSSVACIPNDFLYVSQYLGNLDNFEVYQRFTQTVDSFVELFGQRPKTLLVDGHPSYLSHRYGRELSGKWEVTVREIQHHKAHFAAVLAEHGLFVQREPVLGVIWDGTGYGEDGQVWGGEFFRYQEGVIARTGQLDYFDWLAGDKMAREPRLSLLSLLGPGAEAPGSKFSEGERQLYAKLLHSNTLKTSSMGRVFDAVSSLLGYCDLNTFEGEAAMRLETACRDFSLEGASPFVHLNAEGNIPAKLLVQEVARAKKSGRPGGWIAGNFIFTLANLILEKAERESVRKVACSGGVFQNALLLDMLHRISPRHLEWYFHREFSPNDENVSFGQLMFHLNCT</sequence>
<gene>
    <name evidence="12" type="primary">hypF</name>
    <name evidence="12" type="ORF">NG653_11930</name>
</gene>
<organism evidence="12 13">
    <name type="scientific">Robiginitalea marina</name>
    <dbReference type="NCBI Taxonomy" id="2954105"/>
    <lineage>
        <taxon>Bacteria</taxon>
        <taxon>Pseudomonadati</taxon>
        <taxon>Bacteroidota</taxon>
        <taxon>Flavobacteriia</taxon>
        <taxon>Flavobacteriales</taxon>
        <taxon>Flavobacteriaceae</taxon>
        <taxon>Robiginitalea</taxon>
    </lineage>
</organism>
<dbReference type="InterPro" id="IPR051060">
    <property type="entry name" value="Carbamoyltrans_HypF-like"/>
</dbReference>
<dbReference type="RefSeq" id="WP_252741939.1">
    <property type="nucleotide sequence ID" value="NZ_JAMXIB010000010.1"/>
</dbReference>
<protein>
    <recommendedName>
        <fullName evidence="8">Carbamoyltransferase</fullName>
        <ecNumber evidence="8">6.2.-.-</ecNumber>
    </recommendedName>
</protein>
<name>A0ABT1AZU1_9FLAO</name>
<comment type="similarity">
    <text evidence="2 8">Belongs to the carbamoyltransferase HypF family.</text>
</comment>
<proteinExistence type="inferred from homology"/>
<comment type="pathway">
    <text evidence="1">Protein modification; [NiFe] hydrogenase maturation.</text>
</comment>
<dbReference type="EMBL" id="JAMXIB010000010">
    <property type="protein sequence ID" value="MCO5725568.1"/>
    <property type="molecule type" value="Genomic_DNA"/>
</dbReference>
<comment type="caution">
    <text evidence="12">The sequence shown here is derived from an EMBL/GenBank/DDBJ whole genome shotgun (WGS) entry which is preliminary data.</text>
</comment>
<evidence type="ECO:0000313" key="12">
    <source>
        <dbReference type="EMBL" id="MCO5725568.1"/>
    </source>
</evidence>
<dbReference type="Gene3D" id="3.30.420.40">
    <property type="match status" value="1"/>
</dbReference>
<dbReference type="Gene3D" id="3.30.420.360">
    <property type="match status" value="1"/>
</dbReference>
<evidence type="ECO:0000259" key="10">
    <source>
        <dbReference type="PROSITE" id="PS51160"/>
    </source>
</evidence>
<evidence type="ECO:0000256" key="4">
    <source>
        <dbReference type="ARBA" id="ARBA00022723"/>
    </source>
</evidence>
<dbReference type="InterPro" id="IPR055128">
    <property type="entry name" value="HypF_C_2"/>
</dbReference>
<dbReference type="Pfam" id="PF07503">
    <property type="entry name" value="zf-HYPF"/>
    <property type="match status" value="2"/>
</dbReference>
<evidence type="ECO:0000256" key="9">
    <source>
        <dbReference type="PROSITE-ProRule" id="PRU00520"/>
    </source>
</evidence>
<evidence type="ECO:0000256" key="3">
    <source>
        <dbReference type="ARBA" id="ARBA00022598"/>
    </source>
</evidence>
<dbReference type="PROSITE" id="PS51160">
    <property type="entry name" value="ACYLPHOSPHATASE_3"/>
    <property type="match status" value="1"/>
</dbReference>
<evidence type="ECO:0000256" key="6">
    <source>
        <dbReference type="ARBA" id="ARBA00022833"/>
    </source>
</evidence>
<keyword evidence="13" id="KW-1185">Reference proteome</keyword>
<dbReference type="PANTHER" id="PTHR42959:SF1">
    <property type="entry name" value="CARBAMOYLTRANSFERASE HYPF"/>
    <property type="match status" value="1"/>
</dbReference>
<feature type="domain" description="YrdC-like" evidence="11">
    <location>
        <begin position="202"/>
        <end position="391"/>
    </location>
</feature>
<feature type="domain" description="Acylphosphatase-like" evidence="10">
    <location>
        <begin position="4"/>
        <end position="90"/>
    </location>
</feature>
<dbReference type="InterPro" id="IPR036046">
    <property type="entry name" value="Acylphosphatase-like_dom_sf"/>
</dbReference>
<keyword evidence="5" id="KW-0863">Zinc-finger</keyword>
<dbReference type="InterPro" id="IPR011125">
    <property type="entry name" value="Znf_HypF"/>
</dbReference>
<dbReference type="InterPro" id="IPR001792">
    <property type="entry name" value="Acylphosphatase-like_dom"/>
</dbReference>
<dbReference type="SUPFAM" id="SSF54975">
    <property type="entry name" value="Acylphosphatase/BLUF domain-like"/>
    <property type="match status" value="1"/>
</dbReference>
<dbReference type="EC" id="6.2.-.-" evidence="8"/>
<keyword evidence="9" id="KW-0378">Hydrolase</keyword>
<dbReference type="Pfam" id="PF17788">
    <property type="entry name" value="HypF_C"/>
    <property type="match status" value="1"/>
</dbReference>
<dbReference type="NCBIfam" id="TIGR00143">
    <property type="entry name" value="hypF"/>
    <property type="match status" value="1"/>
</dbReference>
<feature type="active site" evidence="9">
    <location>
        <position position="19"/>
    </location>
</feature>
<evidence type="ECO:0000256" key="1">
    <source>
        <dbReference type="ARBA" id="ARBA00004711"/>
    </source>
</evidence>
<dbReference type="InterPro" id="IPR006070">
    <property type="entry name" value="Sua5-like_dom"/>
</dbReference>
<dbReference type="InterPro" id="IPR004421">
    <property type="entry name" value="Carbamoyltransferase_HypF"/>
</dbReference>
<dbReference type="Pfam" id="PF00708">
    <property type="entry name" value="Acylphosphatase"/>
    <property type="match status" value="1"/>
</dbReference>
<keyword evidence="6" id="KW-0862">Zinc</keyword>
<dbReference type="PROSITE" id="PS51163">
    <property type="entry name" value="YRDC"/>
    <property type="match status" value="1"/>
</dbReference>
<dbReference type="InterPro" id="IPR017968">
    <property type="entry name" value="Acylphosphatase_CS"/>
</dbReference>
<accession>A0ABT1AZU1</accession>
<keyword evidence="4" id="KW-0479">Metal-binding</keyword>
<dbReference type="PANTHER" id="PTHR42959">
    <property type="entry name" value="CARBAMOYLTRANSFERASE"/>
    <property type="match status" value="1"/>
</dbReference>
<dbReference type="Pfam" id="PF01300">
    <property type="entry name" value="Sua5_yciO_yrdC"/>
    <property type="match status" value="1"/>
</dbReference>
<dbReference type="GO" id="GO:0016874">
    <property type="term" value="F:ligase activity"/>
    <property type="evidence" value="ECO:0007669"/>
    <property type="project" value="UniProtKB-KW"/>
</dbReference>
<dbReference type="Proteomes" id="UP001206312">
    <property type="component" value="Unassembled WGS sequence"/>
</dbReference>
<comment type="catalytic activity">
    <reaction evidence="9">
        <text>an acyl phosphate + H2O = a carboxylate + phosphate + H(+)</text>
        <dbReference type="Rhea" id="RHEA:14965"/>
        <dbReference type="ChEBI" id="CHEBI:15377"/>
        <dbReference type="ChEBI" id="CHEBI:15378"/>
        <dbReference type="ChEBI" id="CHEBI:29067"/>
        <dbReference type="ChEBI" id="CHEBI:43474"/>
        <dbReference type="ChEBI" id="CHEBI:59918"/>
        <dbReference type="EC" id="3.6.1.7"/>
    </reaction>
</comment>
<dbReference type="PROSITE" id="PS00150">
    <property type="entry name" value="ACYLPHOSPHATASE_1"/>
    <property type="match status" value="1"/>
</dbReference>
<evidence type="ECO:0000256" key="5">
    <source>
        <dbReference type="ARBA" id="ARBA00022771"/>
    </source>
</evidence>